<feature type="active site" description="Proton acceptor" evidence="5">
    <location>
        <position position="61"/>
    </location>
</feature>
<comment type="subunit">
    <text evidence="7">Homodimer.</text>
</comment>
<comment type="similarity">
    <text evidence="7">Belongs to the dTDP-4-dehydrorhamnose 3,5-epimerase family.</text>
</comment>
<dbReference type="RefSeq" id="WP_004999208.1">
    <property type="nucleotide sequence ID" value="NZ_CH672427.1"/>
</dbReference>
<comment type="pathway">
    <text evidence="7">Carbohydrate biosynthesis; dTDP-L-rhamnose biosynthesis.</text>
</comment>
<dbReference type="GO" id="GO:0019305">
    <property type="term" value="P:dTDP-rhamnose biosynthetic process"/>
    <property type="evidence" value="ECO:0007669"/>
    <property type="project" value="UniProtKB-UniRule"/>
</dbReference>
<feature type="site" description="Participates in a stacking interaction with the thymidine ring of dTDP-4-oxo-6-deoxyglucose" evidence="6">
    <location>
        <position position="136"/>
    </location>
</feature>
<dbReference type="EC" id="5.1.3.13" evidence="3 7"/>
<comment type="catalytic activity">
    <reaction evidence="1 7">
        <text>dTDP-4-dehydro-6-deoxy-alpha-D-glucose = dTDP-4-dehydro-beta-L-rhamnose</text>
        <dbReference type="Rhea" id="RHEA:16969"/>
        <dbReference type="ChEBI" id="CHEBI:57649"/>
        <dbReference type="ChEBI" id="CHEBI:62830"/>
        <dbReference type="EC" id="5.1.3.13"/>
    </reaction>
</comment>
<evidence type="ECO:0000313" key="9">
    <source>
        <dbReference type="Proteomes" id="UP000003374"/>
    </source>
</evidence>
<dbReference type="UniPathway" id="UPA00124"/>
<evidence type="ECO:0000256" key="2">
    <source>
        <dbReference type="ARBA" id="ARBA00001997"/>
    </source>
</evidence>
<evidence type="ECO:0000256" key="4">
    <source>
        <dbReference type="ARBA" id="ARBA00019595"/>
    </source>
</evidence>
<dbReference type="OrthoDB" id="9800680at2"/>
<reference evidence="8 9" key="1">
    <citation type="submission" date="2006-02" db="EMBL/GenBank/DDBJ databases">
        <authorList>
            <person name="Waterbury J."/>
            <person name="Ferriera S."/>
            <person name="Johnson J."/>
            <person name="Kravitz S."/>
            <person name="Halpern A."/>
            <person name="Remington K."/>
            <person name="Beeson K."/>
            <person name="Tran B."/>
            <person name="Rogers Y.-H."/>
            <person name="Friedman R."/>
            <person name="Venter J.C."/>
        </authorList>
    </citation>
    <scope>NUCLEOTIDE SEQUENCE [LARGE SCALE GENOMIC DNA]</scope>
    <source>
        <strain evidence="8 9">Nb-231</strain>
    </source>
</reference>
<dbReference type="HOGENOM" id="CLU_090940_1_1_6"/>
<dbReference type="NCBIfam" id="TIGR01221">
    <property type="entry name" value="rmlC"/>
    <property type="match status" value="1"/>
</dbReference>
<evidence type="ECO:0000313" key="8">
    <source>
        <dbReference type="EMBL" id="EAR20511.1"/>
    </source>
</evidence>
<dbReference type="InterPro" id="IPR011051">
    <property type="entry name" value="RmlC_Cupin_sf"/>
</dbReference>
<dbReference type="eggNOG" id="COG1898">
    <property type="taxonomic scope" value="Bacteria"/>
</dbReference>
<dbReference type="GO" id="GO:0005829">
    <property type="term" value="C:cytosol"/>
    <property type="evidence" value="ECO:0007669"/>
    <property type="project" value="TreeGrafter"/>
</dbReference>
<dbReference type="AlphaFoldDB" id="A4BUQ7"/>
<dbReference type="STRING" id="314278.NB231_01633"/>
<keyword evidence="7" id="KW-0413">Isomerase</keyword>
<dbReference type="Proteomes" id="UP000003374">
    <property type="component" value="Unassembled WGS sequence"/>
</dbReference>
<keyword evidence="9" id="KW-1185">Reference proteome</keyword>
<evidence type="ECO:0000256" key="6">
    <source>
        <dbReference type="PIRSR" id="PIRSR600888-3"/>
    </source>
</evidence>
<name>A4BUQ7_9GAMM</name>
<dbReference type="EMBL" id="AAOF01000020">
    <property type="protein sequence ID" value="EAR20511.1"/>
    <property type="molecule type" value="Genomic_DNA"/>
</dbReference>
<dbReference type="GO" id="GO:0008830">
    <property type="term" value="F:dTDP-4-dehydrorhamnose 3,5-epimerase activity"/>
    <property type="evidence" value="ECO:0007669"/>
    <property type="project" value="UniProtKB-UniRule"/>
</dbReference>
<sequence length="182" mass="20882">MDFIPTRLPDVILIKPQVAGDARGYFMETWHERKFQDAGLDVRFVQDNHSRSRHGILRGLHYQIRQPQGKLVRVVSGAVFDVAVDLRRSSPSFGQWVGVELSEENKHMLWIPPGFAHGFYVSAEHAEFVYKCTDFWAPQHERTIRWDDSELDIAWPIPTHAAPLLSEKDRAGVAFSDAELFP</sequence>
<evidence type="ECO:0000256" key="3">
    <source>
        <dbReference type="ARBA" id="ARBA00012098"/>
    </source>
</evidence>
<protein>
    <recommendedName>
        <fullName evidence="4 7">dTDP-4-dehydrorhamnose 3,5-epimerase</fullName>
        <ecNumber evidence="3 7">5.1.3.13</ecNumber>
    </recommendedName>
    <alternativeName>
        <fullName evidence="7">Thymidine diphospho-4-keto-rhamnose 3,5-epimerase</fullName>
    </alternativeName>
</protein>
<dbReference type="PANTHER" id="PTHR21047:SF2">
    <property type="entry name" value="THYMIDINE DIPHOSPHO-4-KETO-RHAMNOSE 3,5-EPIMERASE"/>
    <property type="match status" value="1"/>
</dbReference>
<feature type="active site" description="Proton donor" evidence="5">
    <location>
        <position position="130"/>
    </location>
</feature>
<dbReference type="SUPFAM" id="SSF51182">
    <property type="entry name" value="RmlC-like cupins"/>
    <property type="match status" value="1"/>
</dbReference>
<proteinExistence type="inferred from homology"/>
<accession>A4BUQ7</accession>
<gene>
    <name evidence="8" type="ORF">NB231_01633</name>
</gene>
<comment type="function">
    <text evidence="2 7">Catalyzes the epimerization of the C3' and C5'positions of dTDP-6-deoxy-D-xylo-4-hexulose, forming dTDP-6-deoxy-L-lyxo-4-hexulose.</text>
</comment>
<dbReference type="PANTHER" id="PTHR21047">
    <property type="entry name" value="DTDP-6-DEOXY-D-GLUCOSE-3,5 EPIMERASE"/>
    <property type="match status" value="1"/>
</dbReference>
<dbReference type="InterPro" id="IPR014710">
    <property type="entry name" value="RmlC-like_jellyroll"/>
</dbReference>
<evidence type="ECO:0000256" key="5">
    <source>
        <dbReference type="PIRSR" id="PIRSR600888-1"/>
    </source>
</evidence>
<dbReference type="Gene3D" id="2.60.120.10">
    <property type="entry name" value="Jelly Rolls"/>
    <property type="match status" value="1"/>
</dbReference>
<dbReference type="CDD" id="cd00438">
    <property type="entry name" value="cupin_RmlC"/>
    <property type="match status" value="1"/>
</dbReference>
<comment type="caution">
    <text evidence="8">The sequence shown here is derived from an EMBL/GenBank/DDBJ whole genome shotgun (WGS) entry which is preliminary data.</text>
</comment>
<evidence type="ECO:0000256" key="7">
    <source>
        <dbReference type="RuleBase" id="RU364069"/>
    </source>
</evidence>
<dbReference type="InterPro" id="IPR000888">
    <property type="entry name" value="RmlC-like"/>
</dbReference>
<dbReference type="Pfam" id="PF00908">
    <property type="entry name" value="dTDP_sugar_isom"/>
    <property type="match status" value="1"/>
</dbReference>
<organism evidence="8 9">
    <name type="scientific">Nitrococcus mobilis Nb-231</name>
    <dbReference type="NCBI Taxonomy" id="314278"/>
    <lineage>
        <taxon>Bacteria</taxon>
        <taxon>Pseudomonadati</taxon>
        <taxon>Pseudomonadota</taxon>
        <taxon>Gammaproteobacteria</taxon>
        <taxon>Chromatiales</taxon>
        <taxon>Ectothiorhodospiraceae</taxon>
        <taxon>Nitrococcus</taxon>
    </lineage>
</organism>
<evidence type="ECO:0000256" key="1">
    <source>
        <dbReference type="ARBA" id="ARBA00001298"/>
    </source>
</evidence>
<dbReference type="GO" id="GO:0000271">
    <property type="term" value="P:polysaccharide biosynthetic process"/>
    <property type="evidence" value="ECO:0007669"/>
    <property type="project" value="TreeGrafter"/>
</dbReference>